<keyword evidence="1" id="KW-0175">Coiled coil</keyword>
<dbReference type="Proteomes" id="UP000279271">
    <property type="component" value="Unassembled WGS sequence"/>
</dbReference>
<feature type="coiled-coil region" evidence="1">
    <location>
        <begin position="10"/>
        <end position="72"/>
    </location>
</feature>
<feature type="compositionally biased region" description="Acidic residues" evidence="2">
    <location>
        <begin position="247"/>
        <end position="274"/>
    </location>
</feature>
<feature type="region of interest" description="Disordered" evidence="2">
    <location>
        <begin position="84"/>
        <end position="121"/>
    </location>
</feature>
<comment type="caution">
    <text evidence="3">The sequence shown here is derived from an EMBL/GenBank/DDBJ whole genome shotgun (WGS) entry which is preliminary data.</text>
</comment>
<accession>A0A3M7KYB6</accession>
<organism evidence="3 4">
    <name type="scientific">Auxenochlorella protothecoides</name>
    <name type="common">Green microalga</name>
    <name type="synonym">Chlorella protothecoides</name>
    <dbReference type="NCBI Taxonomy" id="3075"/>
    <lineage>
        <taxon>Eukaryota</taxon>
        <taxon>Viridiplantae</taxon>
        <taxon>Chlorophyta</taxon>
        <taxon>core chlorophytes</taxon>
        <taxon>Trebouxiophyceae</taxon>
        <taxon>Chlorellales</taxon>
        <taxon>Chlorellaceae</taxon>
        <taxon>Auxenochlorella</taxon>
    </lineage>
</organism>
<evidence type="ECO:0000313" key="3">
    <source>
        <dbReference type="EMBL" id="RMZ54899.1"/>
    </source>
</evidence>
<evidence type="ECO:0000256" key="2">
    <source>
        <dbReference type="SAM" id="MobiDB-lite"/>
    </source>
</evidence>
<reference evidence="4" key="1">
    <citation type="journal article" date="2018" name="Algal Res.">
        <title>Characterization of plant carbon substrate utilization by Auxenochlorella protothecoides.</title>
        <authorList>
            <person name="Vogler B.W."/>
            <person name="Starkenburg S.R."/>
            <person name="Sudasinghe N."/>
            <person name="Schambach J.Y."/>
            <person name="Rollin J.A."/>
            <person name="Pattathil S."/>
            <person name="Barry A.N."/>
        </authorList>
    </citation>
    <scope>NUCLEOTIDE SEQUENCE [LARGE SCALE GENOMIC DNA]</scope>
    <source>
        <strain evidence="4">UTEX 25</strain>
    </source>
</reference>
<evidence type="ECO:0000313" key="4">
    <source>
        <dbReference type="Proteomes" id="UP000279271"/>
    </source>
</evidence>
<gene>
    <name evidence="3" type="ORF">APUTEX25_000416</name>
</gene>
<proteinExistence type="predicted"/>
<feature type="compositionally biased region" description="Polar residues" evidence="2">
    <location>
        <begin position="104"/>
        <end position="114"/>
    </location>
</feature>
<sequence>MARFGPSTGVEKLTAELQKRSRQLDNLENSLLTTSSELKKLKENHAETLKTLRAKEAALTSLQTQHEALSRAARQRGLALDMLSSQRGGVVASGPSLPRLTPQGPLSRSVSSEASDGESPRLRFLEDELEEACSAQVIETGAQEEVVELRAELAQERTAHSQTKAQLAEEAAATAAAVADAAAQLERLNLENAELQKRLAPPAVEYKALPATADERVAEEAANDAVIGTGHEQVADADWAVIEEADVGEDAVEAGAEDAEADEPATEKNEEDAEAAAKQGDGCAADLGTAGRVEEEAKVTKQGA</sequence>
<feature type="region of interest" description="Disordered" evidence="2">
    <location>
        <begin position="247"/>
        <end position="285"/>
    </location>
</feature>
<dbReference type="AlphaFoldDB" id="A0A3M7KYB6"/>
<name>A0A3M7KYB6_AUXPR</name>
<protein>
    <submittedName>
        <fullName evidence="3">Uncharacterized protein</fullName>
    </submittedName>
</protein>
<evidence type="ECO:0000256" key="1">
    <source>
        <dbReference type="SAM" id="Coils"/>
    </source>
</evidence>
<dbReference type="EMBL" id="QOKY01000172">
    <property type="protein sequence ID" value="RMZ54899.1"/>
    <property type="molecule type" value="Genomic_DNA"/>
</dbReference>
<feature type="coiled-coil region" evidence="1">
    <location>
        <begin position="150"/>
        <end position="198"/>
    </location>
</feature>